<gene>
    <name evidence="9" type="ORF">FH972_022743</name>
</gene>
<feature type="domain" description="Catechol dioxygenase N-terminal" evidence="8">
    <location>
        <begin position="33"/>
        <end position="106"/>
    </location>
</feature>
<dbReference type="Pfam" id="PF04444">
    <property type="entry name" value="Dioxygenase_N"/>
    <property type="match status" value="1"/>
</dbReference>
<evidence type="ECO:0000259" key="8">
    <source>
        <dbReference type="Pfam" id="PF04444"/>
    </source>
</evidence>
<dbReference type="AlphaFoldDB" id="A0A5N6KVC4"/>
<evidence type="ECO:0000256" key="1">
    <source>
        <dbReference type="ARBA" id="ARBA00001965"/>
    </source>
</evidence>
<dbReference type="GO" id="GO:0008199">
    <property type="term" value="F:ferric iron binding"/>
    <property type="evidence" value="ECO:0007669"/>
    <property type="project" value="InterPro"/>
</dbReference>
<dbReference type="PANTHER" id="PTHR33711">
    <property type="entry name" value="DIOXYGENASE, PUTATIVE (AFU_ORTHOLOGUE AFUA_2G02910)-RELATED"/>
    <property type="match status" value="1"/>
</dbReference>
<dbReference type="SUPFAM" id="SSF49482">
    <property type="entry name" value="Aromatic compound dioxygenase"/>
    <property type="match status" value="1"/>
</dbReference>
<dbReference type="GO" id="GO:0018576">
    <property type="term" value="F:catechol 1,2-dioxygenase activity"/>
    <property type="evidence" value="ECO:0007669"/>
    <property type="project" value="InterPro"/>
</dbReference>
<evidence type="ECO:0000256" key="3">
    <source>
        <dbReference type="ARBA" id="ARBA00022723"/>
    </source>
</evidence>
<keyword evidence="6" id="KW-0408">Iron</keyword>
<dbReference type="InterPro" id="IPR000627">
    <property type="entry name" value="Intradiol_dOase_C"/>
</dbReference>
<dbReference type="Gene3D" id="2.60.130.10">
    <property type="entry name" value="Aromatic compound dioxygenase"/>
    <property type="match status" value="1"/>
</dbReference>
<dbReference type="InterPro" id="IPR050770">
    <property type="entry name" value="Intradiol_RC_Dioxygenase"/>
</dbReference>
<evidence type="ECO:0008006" key="11">
    <source>
        <dbReference type="Google" id="ProtNLM"/>
    </source>
</evidence>
<dbReference type="EMBL" id="VIBQ01000012">
    <property type="protein sequence ID" value="KAB8343153.1"/>
    <property type="molecule type" value="Genomic_DNA"/>
</dbReference>
<sequence length="316" mass="35294">MATNGTKGADSATSKYDPDFTRNVINATGPKADPRTRKVLGSLIQHLHDFCRENEITVSEWMKAVDFINAAGQMSDEKRNEGQLVCDVLGIESLVDEITYKLTSEATDLPTASAILGPFWRKDAPIRQMGDSIILNEIPDGDHTHLYGVVTDFTTGKPIENAVVDVWHTAPNGLYEQQDPDQPDWNLRGRFFTKADGKFDFYCLRPTSYPIPFDGPAGQLLQMLDRHPMRPAHIHFIVSSPGHQPLVTQIFDRRDEHCTNDSVFAVKESLIVDFLPREGDPKAQFELKYDFRLVSFEAAEKAGVTPNAEQESATGI</sequence>
<feature type="domain" description="Intradiol ring-cleavage dioxygenases" evidence="7">
    <location>
        <begin position="117"/>
        <end position="293"/>
    </location>
</feature>
<evidence type="ECO:0000259" key="7">
    <source>
        <dbReference type="Pfam" id="PF00775"/>
    </source>
</evidence>
<evidence type="ECO:0000313" key="9">
    <source>
        <dbReference type="EMBL" id="KAB8343153.1"/>
    </source>
</evidence>
<dbReference type="Pfam" id="PF00775">
    <property type="entry name" value="Dioxygenase_C"/>
    <property type="match status" value="1"/>
</dbReference>
<keyword evidence="4" id="KW-0223">Dioxygenase</keyword>
<dbReference type="CDD" id="cd03461">
    <property type="entry name" value="1_2-HQD"/>
    <property type="match status" value="1"/>
</dbReference>
<comment type="caution">
    <text evidence="9">The sequence shown here is derived from an EMBL/GenBank/DDBJ whole genome shotgun (WGS) entry which is preliminary data.</text>
</comment>
<dbReference type="InterPro" id="IPR015889">
    <property type="entry name" value="Intradiol_dOase_core"/>
</dbReference>
<evidence type="ECO:0000256" key="2">
    <source>
        <dbReference type="ARBA" id="ARBA00007825"/>
    </source>
</evidence>
<organism evidence="9 10">
    <name type="scientific">Carpinus fangiana</name>
    <dbReference type="NCBI Taxonomy" id="176857"/>
    <lineage>
        <taxon>Eukaryota</taxon>
        <taxon>Viridiplantae</taxon>
        <taxon>Streptophyta</taxon>
        <taxon>Embryophyta</taxon>
        <taxon>Tracheophyta</taxon>
        <taxon>Spermatophyta</taxon>
        <taxon>Magnoliopsida</taxon>
        <taxon>eudicotyledons</taxon>
        <taxon>Gunneridae</taxon>
        <taxon>Pentapetalae</taxon>
        <taxon>rosids</taxon>
        <taxon>fabids</taxon>
        <taxon>Fagales</taxon>
        <taxon>Betulaceae</taxon>
        <taxon>Carpinus</taxon>
    </lineage>
</organism>
<dbReference type="GO" id="GO:0009712">
    <property type="term" value="P:catechol-containing compound metabolic process"/>
    <property type="evidence" value="ECO:0007669"/>
    <property type="project" value="InterPro"/>
</dbReference>
<dbReference type="InterPro" id="IPR007535">
    <property type="entry name" value="Catechol_dOase_N"/>
</dbReference>
<accession>A0A5N6KVC4</accession>
<proteinExistence type="inferred from homology"/>
<protein>
    <recommendedName>
        <fullName evidence="11">Intradiol ring-cleavage dioxygenases domain-containing protein</fullName>
    </recommendedName>
</protein>
<keyword evidence="10" id="KW-1185">Reference proteome</keyword>
<evidence type="ECO:0000256" key="6">
    <source>
        <dbReference type="ARBA" id="ARBA00023004"/>
    </source>
</evidence>
<evidence type="ECO:0000256" key="5">
    <source>
        <dbReference type="ARBA" id="ARBA00023002"/>
    </source>
</evidence>
<name>A0A5N6KVC4_9ROSI</name>
<reference evidence="9 10" key="1">
    <citation type="submission" date="2019-06" db="EMBL/GenBank/DDBJ databases">
        <title>A chromosomal-level reference genome of Carpinus fangiana (Coryloideae, Betulaceae).</title>
        <authorList>
            <person name="Yang X."/>
            <person name="Wang Z."/>
            <person name="Zhang L."/>
            <person name="Hao G."/>
            <person name="Liu J."/>
            <person name="Yang Y."/>
        </authorList>
    </citation>
    <scope>NUCLEOTIDE SEQUENCE [LARGE SCALE GENOMIC DNA]</scope>
    <source>
        <strain evidence="9">Cfa_2016G</strain>
        <tissue evidence="9">Leaf</tissue>
    </source>
</reference>
<dbReference type="PANTHER" id="PTHR33711:SF7">
    <property type="entry name" value="INTRADIOL RING-CLEAVAGE DIOXYGENASES DOMAIN-CONTAINING PROTEIN-RELATED"/>
    <property type="match status" value="1"/>
</dbReference>
<dbReference type="Proteomes" id="UP000327013">
    <property type="component" value="Unassembled WGS sequence"/>
</dbReference>
<evidence type="ECO:0000256" key="4">
    <source>
        <dbReference type="ARBA" id="ARBA00022964"/>
    </source>
</evidence>
<dbReference type="InterPro" id="IPR039390">
    <property type="entry name" value="1_2-HQD/HQD"/>
</dbReference>
<keyword evidence="3" id="KW-0479">Metal-binding</keyword>
<dbReference type="OrthoDB" id="1715772at2759"/>
<comment type="similarity">
    <text evidence="2">Belongs to the intradiol ring-cleavage dioxygenase family.</text>
</comment>
<evidence type="ECO:0000313" key="10">
    <source>
        <dbReference type="Proteomes" id="UP000327013"/>
    </source>
</evidence>
<comment type="cofactor">
    <cofactor evidence="1">
        <name>Fe(3+)</name>
        <dbReference type="ChEBI" id="CHEBI:29034"/>
    </cofactor>
</comment>
<keyword evidence="5" id="KW-0560">Oxidoreductase</keyword>